<reference evidence="3" key="1">
    <citation type="submission" date="2022-11" db="UniProtKB">
        <authorList>
            <consortium name="WormBaseParasite"/>
        </authorList>
    </citation>
    <scope>IDENTIFICATION</scope>
</reference>
<protein>
    <submittedName>
        <fullName evidence="3">Uncharacterized protein</fullName>
    </submittedName>
</protein>
<name>A0A915BL38_PARUN</name>
<dbReference type="Proteomes" id="UP000887569">
    <property type="component" value="Unplaced"/>
</dbReference>
<keyword evidence="1" id="KW-0472">Membrane</keyword>
<evidence type="ECO:0000313" key="2">
    <source>
        <dbReference type="Proteomes" id="UP000887569"/>
    </source>
</evidence>
<dbReference type="AlphaFoldDB" id="A0A915BL38"/>
<keyword evidence="1" id="KW-0812">Transmembrane</keyword>
<dbReference type="WBParaSite" id="PgR045_g003_t02">
    <property type="protein sequence ID" value="PgR045_g003_t02"/>
    <property type="gene ID" value="PgR045_g003"/>
</dbReference>
<proteinExistence type="predicted"/>
<sequence>MCERWICERIQVTFEPDLPLMLSASERATLRDGTRRNGPYCICQMTEHCSEVTMAKTILTALLVLCMHTWMTVEAIKEHEESIHSPPLKTNMSAELVHEFKETLEYLKDVLSSYEEWKEKKKSEATESMAAYKEWLSNALEKYEEGKQKGKQQLEEYWKRLQQHRCGGMNCGKIPSSTPPTSEQEWISSWKEWLHRRSSHQHHKHSTRPAYPYKDEMQKNVEDFFHRFREKSALDAKEDGNDTETSMKRPAFRDLSSVIVPPGNYTAPTIPAEVVYIRWWNDPWFWIIHIIGVLIIVVLVVAVCAMCMQKKRDYQRLA</sequence>
<keyword evidence="2" id="KW-1185">Reference proteome</keyword>
<feature type="transmembrane region" description="Helical" evidence="1">
    <location>
        <begin position="284"/>
        <end position="308"/>
    </location>
</feature>
<keyword evidence="1" id="KW-1133">Transmembrane helix</keyword>
<organism evidence="2 3">
    <name type="scientific">Parascaris univalens</name>
    <name type="common">Nematode worm</name>
    <dbReference type="NCBI Taxonomy" id="6257"/>
    <lineage>
        <taxon>Eukaryota</taxon>
        <taxon>Metazoa</taxon>
        <taxon>Ecdysozoa</taxon>
        <taxon>Nematoda</taxon>
        <taxon>Chromadorea</taxon>
        <taxon>Rhabditida</taxon>
        <taxon>Spirurina</taxon>
        <taxon>Ascaridomorpha</taxon>
        <taxon>Ascaridoidea</taxon>
        <taxon>Ascarididae</taxon>
        <taxon>Parascaris</taxon>
    </lineage>
</organism>
<evidence type="ECO:0000256" key="1">
    <source>
        <dbReference type="SAM" id="Phobius"/>
    </source>
</evidence>
<evidence type="ECO:0000313" key="3">
    <source>
        <dbReference type="WBParaSite" id="PgR045_g003_t02"/>
    </source>
</evidence>
<accession>A0A915BL38</accession>